<reference evidence="1 2" key="1">
    <citation type="submission" date="2019-10" db="EMBL/GenBank/DDBJ databases">
        <authorList>
            <person name="Palmer J.M."/>
        </authorList>
    </citation>
    <scope>NUCLEOTIDE SEQUENCE [LARGE SCALE GENOMIC DNA]</scope>
    <source>
        <strain evidence="1 2">TWF694</strain>
    </source>
</reference>
<accession>A0AAV9X5C2</accession>
<dbReference type="Proteomes" id="UP001365542">
    <property type="component" value="Unassembled WGS sequence"/>
</dbReference>
<keyword evidence="2" id="KW-1185">Reference proteome</keyword>
<protein>
    <submittedName>
        <fullName evidence="1">Uncharacterized protein</fullName>
    </submittedName>
</protein>
<evidence type="ECO:0000313" key="2">
    <source>
        <dbReference type="Proteomes" id="UP001365542"/>
    </source>
</evidence>
<name>A0AAV9X5C2_9PEZI</name>
<sequence length="98" mass="11791">MSTWLDEYWDMLQQITNSMRNKPNFRTKWAKFINSPKRVYKDQEKNTLYSTPNSFTVDYNVSWEASKAHWQEHLKKVKEWTEKTTKLIQDGADATNNK</sequence>
<dbReference type="AlphaFoldDB" id="A0AAV9X5C2"/>
<comment type="caution">
    <text evidence="1">The sequence shown here is derived from an EMBL/GenBank/DDBJ whole genome shotgun (WGS) entry which is preliminary data.</text>
</comment>
<dbReference type="EMBL" id="JAVHJO010000009">
    <property type="protein sequence ID" value="KAK6537290.1"/>
    <property type="molecule type" value="Genomic_DNA"/>
</dbReference>
<evidence type="ECO:0000313" key="1">
    <source>
        <dbReference type="EMBL" id="KAK6537290.1"/>
    </source>
</evidence>
<proteinExistence type="predicted"/>
<organism evidence="1 2">
    <name type="scientific">Orbilia ellipsospora</name>
    <dbReference type="NCBI Taxonomy" id="2528407"/>
    <lineage>
        <taxon>Eukaryota</taxon>
        <taxon>Fungi</taxon>
        <taxon>Dikarya</taxon>
        <taxon>Ascomycota</taxon>
        <taxon>Pezizomycotina</taxon>
        <taxon>Orbiliomycetes</taxon>
        <taxon>Orbiliales</taxon>
        <taxon>Orbiliaceae</taxon>
        <taxon>Orbilia</taxon>
    </lineage>
</organism>
<gene>
    <name evidence="1" type="ORF">TWF694_011483</name>
</gene>